<comment type="caution">
    <text evidence="1">The sequence shown here is derived from an EMBL/GenBank/DDBJ whole genome shotgun (WGS) entry which is preliminary data.</text>
</comment>
<keyword evidence="2" id="KW-1185">Reference proteome</keyword>
<reference evidence="1" key="1">
    <citation type="submission" date="2021-06" db="EMBL/GenBank/DDBJ databases">
        <authorList>
            <person name="Kallberg Y."/>
            <person name="Tangrot J."/>
            <person name="Rosling A."/>
        </authorList>
    </citation>
    <scope>NUCLEOTIDE SEQUENCE</scope>
    <source>
        <strain evidence="1">FL966</strain>
    </source>
</reference>
<protein>
    <submittedName>
        <fullName evidence="1">2788_t:CDS:1</fullName>
    </submittedName>
</protein>
<organism evidence="1 2">
    <name type="scientific">Cetraspora pellucida</name>
    <dbReference type="NCBI Taxonomy" id="1433469"/>
    <lineage>
        <taxon>Eukaryota</taxon>
        <taxon>Fungi</taxon>
        <taxon>Fungi incertae sedis</taxon>
        <taxon>Mucoromycota</taxon>
        <taxon>Glomeromycotina</taxon>
        <taxon>Glomeromycetes</taxon>
        <taxon>Diversisporales</taxon>
        <taxon>Gigasporaceae</taxon>
        <taxon>Cetraspora</taxon>
    </lineage>
</organism>
<dbReference type="AlphaFoldDB" id="A0A9N9ITA8"/>
<sequence length="117" mass="13573">MIAKLDNKSLKHNTLTRMMEILSKTYYSTNKNKTTSDKNKTTLTSSLIMIKTIMQFEKVKINKLKDDQQLENLVISKDQNNKLANTASHSKHHEKHLKKNQQIYSNLTSWLIEGPNV</sequence>
<evidence type="ECO:0000313" key="2">
    <source>
        <dbReference type="Proteomes" id="UP000789759"/>
    </source>
</evidence>
<dbReference type="Proteomes" id="UP000789759">
    <property type="component" value="Unassembled WGS sequence"/>
</dbReference>
<name>A0A9N9ITA8_9GLOM</name>
<proteinExistence type="predicted"/>
<evidence type="ECO:0000313" key="1">
    <source>
        <dbReference type="EMBL" id="CAG8748831.1"/>
    </source>
</evidence>
<dbReference type="EMBL" id="CAJVQA010017451">
    <property type="protein sequence ID" value="CAG8748831.1"/>
    <property type="molecule type" value="Genomic_DNA"/>
</dbReference>
<accession>A0A9N9ITA8</accession>
<gene>
    <name evidence="1" type="ORF">CPELLU_LOCUS14571</name>
</gene>